<evidence type="ECO:0000256" key="3">
    <source>
        <dbReference type="SAM" id="SignalP"/>
    </source>
</evidence>
<feature type="chain" id="PRO_5032928742" evidence="3">
    <location>
        <begin position="26"/>
        <end position="329"/>
    </location>
</feature>
<evidence type="ECO:0000313" key="5">
    <source>
        <dbReference type="Proteomes" id="UP000660262"/>
    </source>
</evidence>
<keyword evidence="5" id="KW-1185">Reference proteome</keyword>
<evidence type="ECO:0000313" key="4">
    <source>
        <dbReference type="EMBL" id="GHP07467.1"/>
    </source>
</evidence>
<keyword evidence="2" id="KW-0560">Oxidoreductase</keyword>
<evidence type="ECO:0000256" key="2">
    <source>
        <dbReference type="ARBA" id="ARBA00023002"/>
    </source>
</evidence>
<accession>A0A830HR64</accession>
<gene>
    <name evidence="4" type="ORF">PPROV_000620900</name>
</gene>
<dbReference type="Pfam" id="PF00106">
    <property type="entry name" value="adh_short"/>
    <property type="match status" value="1"/>
</dbReference>
<feature type="signal peptide" evidence="3">
    <location>
        <begin position="1"/>
        <end position="25"/>
    </location>
</feature>
<dbReference type="AlphaFoldDB" id="A0A830HR64"/>
<keyword evidence="3" id="KW-0732">Signal</keyword>
<dbReference type="GO" id="GO:0016491">
    <property type="term" value="F:oxidoreductase activity"/>
    <property type="evidence" value="ECO:0007669"/>
    <property type="project" value="UniProtKB-KW"/>
</dbReference>
<dbReference type="InterPro" id="IPR002347">
    <property type="entry name" value="SDR_fam"/>
</dbReference>
<sequence>MRRLSLWRPRSLLAFLAWTIHLVVSHVRAYLAKRVACADDDEQRRQRHGKCVVVTGASVGGLGFAIASRLAFTADVVIVTAPNETDALQAVAHMRKTAPKHVQVKPYLLDLANIEGIISFARAVTRDYRVTSLVNNAASFCTEAGDEADIYVRRVNELGPLLLTALVRAHRVLWITSFTHRAAEVQKQGVTYTCAARRYADSKRRALMCALALRARDDGAVHVCHDPGAVDTRLTSEWPTALRMVHRIALRNLGLLVSADSAALGAGRADGAYTFGTSAKPLPVNLQNAEVGASESAAEVIRWTTTYCGGAEVVREACNWLHKNMLINK</sequence>
<dbReference type="PANTHER" id="PTHR24320">
    <property type="entry name" value="RETINOL DEHYDROGENASE"/>
    <property type="match status" value="1"/>
</dbReference>
<comment type="caution">
    <text evidence="4">The sequence shown here is derived from an EMBL/GenBank/DDBJ whole genome shotgun (WGS) entry which is preliminary data.</text>
</comment>
<organism evidence="4 5">
    <name type="scientific">Pycnococcus provasolii</name>
    <dbReference type="NCBI Taxonomy" id="41880"/>
    <lineage>
        <taxon>Eukaryota</taxon>
        <taxon>Viridiplantae</taxon>
        <taxon>Chlorophyta</taxon>
        <taxon>Pseudoscourfieldiophyceae</taxon>
        <taxon>Pseudoscourfieldiales</taxon>
        <taxon>Pycnococcaceae</taxon>
        <taxon>Pycnococcus</taxon>
    </lineage>
</organism>
<dbReference type="PANTHER" id="PTHR24320:SF148">
    <property type="entry name" value="NAD(P)-BINDING ROSSMANN-FOLD SUPERFAMILY PROTEIN"/>
    <property type="match status" value="1"/>
</dbReference>
<comment type="similarity">
    <text evidence="1">Belongs to the short-chain dehydrogenases/reductases (SDR) family.</text>
</comment>
<dbReference type="OrthoDB" id="191139at2759"/>
<dbReference type="Proteomes" id="UP000660262">
    <property type="component" value="Unassembled WGS sequence"/>
</dbReference>
<reference evidence="4" key="1">
    <citation type="submission" date="2020-10" db="EMBL/GenBank/DDBJ databases">
        <title>Unveiling of a novel bifunctional photoreceptor, Dualchrome1, isolated from a cosmopolitan green alga.</title>
        <authorList>
            <person name="Suzuki S."/>
            <person name="Kawachi M."/>
        </authorList>
    </citation>
    <scope>NUCLEOTIDE SEQUENCE</scope>
    <source>
        <strain evidence="4">NIES 2893</strain>
    </source>
</reference>
<dbReference type="Gene3D" id="3.40.50.720">
    <property type="entry name" value="NAD(P)-binding Rossmann-like Domain"/>
    <property type="match status" value="1"/>
</dbReference>
<protein>
    <submittedName>
        <fullName evidence="4">Uncharacterized protein</fullName>
    </submittedName>
</protein>
<dbReference type="InterPro" id="IPR036291">
    <property type="entry name" value="NAD(P)-bd_dom_sf"/>
</dbReference>
<dbReference type="EMBL" id="BNJQ01000017">
    <property type="protein sequence ID" value="GHP07467.1"/>
    <property type="molecule type" value="Genomic_DNA"/>
</dbReference>
<name>A0A830HR64_9CHLO</name>
<evidence type="ECO:0000256" key="1">
    <source>
        <dbReference type="ARBA" id="ARBA00006484"/>
    </source>
</evidence>
<dbReference type="SUPFAM" id="SSF51735">
    <property type="entry name" value="NAD(P)-binding Rossmann-fold domains"/>
    <property type="match status" value="1"/>
</dbReference>
<proteinExistence type="inferred from homology"/>